<evidence type="ECO:0000259" key="1">
    <source>
        <dbReference type="PROSITE" id="PS50878"/>
    </source>
</evidence>
<reference evidence="2" key="1">
    <citation type="journal article" date="2014" name="Nat. Commun.">
        <title>The rainbow trout genome provides novel insights into evolution after whole-genome duplication in vertebrates.</title>
        <authorList>
            <person name="Berthelot C."/>
            <person name="Brunet F."/>
            <person name="Chalopin D."/>
            <person name="Juanchich A."/>
            <person name="Bernard M."/>
            <person name="Noel B."/>
            <person name="Bento P."/>
            <person name="Da Silva C."/>
            <person name="Labadie K."/>
            <person name="Alberti A."/>
            <person name="Aury J.M."/>
            <person name="Louis A."/>
            <person name="Dehais P."/>
            <person name="Bardou P."/>
            <person name="Montfort J."/>
            <person name="Klopp C."/>
            <person name="Cabau C."/>
            <person name="Gaspin C."/>
            <person name="Thorgaard G.H."/>
            <person name="Boussaha M."/>
            <person name="Quillet E."/>
            <person name="Guyomard R."/>
            <person name="Galiana D."/>
            <person name="Bobe J."/>
            <person name="Volff J.N."/>
            <person name="Genet C."/>
            <person name="Wincker P."/>
            <person name="Jaillon O."/>
            <person name="Roest Crollius H."/>
            <person name="Guiguen Y."/>
        </authorList>
    </citation>
    <scope>NUCLEOTIDE SEQUENCE [LARGE SCALE GENOMIC DNA]</scope>
</reference>
<dbReference type="InterPro" id="IPR000477">
    <property type="entry name" value="RT_dom"/>
</dbReference>
<dbReference type="EMBL" id="FR958635">
    <property type="protein sequence ID" value="CDR00589.1"/>
    <property type="molecule type" value="Genomic_DNA"/>
</dbReference>
<gene>
    <name evidence="2" type="ORF">GSONMT00001128001</name>
</gene>
<feature type="domain" description="Reverse transcriptase" evidence="1">
    <location>
        <begin position="1"/>
        <end position="189"/>
    </location>
</feature>
<dbReference type="AlphaFoldDB" id="A0A060ZG51"/>
<name>A0A060ZG51_ONCMY</name>
<dbReference type="STRING" id="8022.A0A060ZG51"/>
<protein>
    <recommendedName>
        <fullName evidence="1">Reverse transcriptase domain-containing protein</fullName>
    </recommendedName>
</protein>
<reference evidence="2" key="2">
    <citation type="submission" date="2014-03" db="EMBL/GenBank/DDBJ databases">
        <authorList>
            <person name="Genoscope - CEA"/>
        </authorList>
    </citation>
    <scope>NUCLEOTIDE SEQUENCE</scope>
</reference>
<organism evidence="2 3">
    <name type="scientific">Oncorhynchus mykiss</name>
    <name type="common">Rainbow trout</name>
    <name type="synonym">Salmo gairdneri</name>
    <dbReference type="NCBI Taxonomy" id="8022"/>
    <lineage>
        <taxon>Eukaryota</taxon>
        <taxon>Metazoa</taxon>
        <taxon>Chordata</taxon>
        <taxon>Craniata</taxon>
        <taxon>Vertebrata</taxon>
        <taxon>Euteleostomi</taxon>
        <taxon>Actinopterygii</taxon>
        <taxon>Neopterygii</taxon>
        <taxon>Teleostei</taxon>
        <taxon>Protacanthopterygii</taxon>
        <taxon>Salmoniformes</taxon>
        <taxon>Salmonidae</taxon>
        <taxon>Salmoninae</taxon>
        <taxon>Oncorhynchus</taxon>
    </lineage>
</organism>
<dbReference type="Pfam" id="PF00078">
    <property type="entry name" value="RVT_1"/>
    <property type="match status" value="1"/>
</dbReference>
<dbReference type="PROSITE" id="PS50878">
    <property type="entry name" value="RT_POL"/>
    <property type="match status" value="1"/>
</dbReference>
<dbReference type="Proteomes" id="UP000193380">
    <property type="component" value="Unassembled WGS sequence"/>
</dbReference>
<proteinExistence type="predicted"/>
<evidence type="ECO:0000313" key="2">
    <source>
        <dbReference type="EMBL" id="CDR00589.1"/>
    </source>
</evidence>
<dbReference type="PaxDb" id="8022-A0A060ZG51"/>
<sequence>MIKYTDHKFQLICVNNNLGKIVCIIINSRLVHFLSENNVVRKCHVGVLPNYRTTDHVFILHSPLDKQTKAVFSCFVYFKKAFHSIWHEGLQYKLMESGVGGENIQHYKIHVHKTTSVIKLATHTHFFPQGHGLRQGCSLSPTRFNIYINELARTLEQSVAPILTLLESEVKCLLFADDLVLLSPTKEGL</sequence>
<evidence type="ECO:0000313" key="3">
    <source>
        <dbReference type="Proteomes" id="UP000193380"/>
    </source>
</evidence>
<dbReference type="PANTHER" id="PTHR19446">
    <property type="entry name" value="REVERSE TRANSCRIPTASES"/>
    <property type="match status" value="1"/>
</dbReference>
<accession>A0A060ZG51</accession>